<organism evidence="6 7">
    <name type="scientific">Flavobacterium sediminilitoris</name>
    <dbReference type="NCBI Taxonomy" id="2024526"/>
    <lineage>
        <taxon>Bacteria</taxon>
        <taxon>Pseudomonadati</taxon>
        <taxon>Bacteroidota</taxon>
        <taxon>Flavobacteriia</taxon>
        <taxon>Flavobacteriales</taxon>
        <taxon>Flavobacteriaceae</taxon>
        <taxon>Flavobacterium</taxon>
    </lineage>
</organism>
<sequence>MKITEILNTAIPKFSLFGEILKKPLIGLYLVGTTVPTAIIVNIWSAFYVLCWFFVADLITGLFASYNDWKKSDKKERWFFGKGEGFSSDKFKKMFIKIIVYCGTPLVIYNFQKTFLLKNISYKRISEAEIDLATFFILIFILNEGFSIFHENLPKCGFNIWHRIKKMIGFYKEIKNEIKE</sequence>
<gene>
    <name evidence="6" type="ORF">LXD69_10200</name>
</gene>
<proteinExistence type="predicted"/>
<dbReference type="EMBL" id="CP090145">
    <property type="protein sequence ID" value="UOX32423.1"/>
    <property type="molecule type" value="Genomic_DNA"/>
</dbReference>
<accession>A0ABY4HIN1</accession>
<evidence type="ECO:0000256" key="4">
    <source>
        <dbReference type="ARBA" id="ARBA00023136"/>
    </source>
</evidence>
<evidence type="ECO:0000313" key="7">
    <source>
        <dbReference type="Proteomes" id="UP000830454"/>
    </source>
</evidence>
<feature type="transmembrane region" description="Helical" evidence="5">
    <location>
        <begin position="94"/>
        <end position="112"/>
    </location>
</feature>
<evidence type="ECO:0000256" key="1">
    <source>
        <dbReference type="ARBA" id="ARBA00004141"/>
    </source>
</evidence>
<dbReference type="Proteomes" id="UP000830454">
    <property type="component" value="Chromosome"/>
</dbReference>
<keyword evidence="4 5" id="KW-0472">Membrane</keyword>
<dbReference type="RefSeq" id="WP_246915160.1">
    <property type="nucleotide sequence ID" value="NZ_CP090145.1"/>
</dbReference>
<feature type="transmembrane region" description="Helical" evidence="5">
    <location>
        <begin position="20"/>
        <end position="41"/>
    </location>
</feature>
<keyword evidence="3 5" id="KW-1133">Transmembrane helix</keyword>
<dbReference type="Pfam" id="PF05105">
    <property type="entry name" value="Phage_holin_4_1"/>
    <property type="match status" value="1"/>
</dbReference>
<name>A0ABY4HIN1_9FLAO</name>
<evidence type="ECO:0000256" key="2">
    <source>
        <dbReference type="ARBA" id="ARBA00022692"/>
    </source>
</evidence>
<feature type="transmembrane region" description="Helical" evidence="5">
    <location>
        <begin position="132"/>
        <end position="149"/>
    </location>
</feature>
<evidence type="ECO:0000256" key="3">
    <source>
        <dbReference type="ARBA" id="ARBA00022989"/>
    </source>
</evidence>
<keyword evidence="2 5" id="KW-0812">Transmembrane</keyword>
<reference evidence="6" key="1">
    <citation type="submission" date="2021-12" db="EMBL/GenBank/DDBJ databases">
        <authorList>
            <person name="Cha I.-T."/>
            <person name="Lee K.-E."/>
            <person name="Park S.-J."/>
        </authorList>
    </citation>
    <scope>NUCLEOTIDE SEQUENCE</scope>
    <source>
        <strain evidence="6">YSM-43</strain>
    </source>
</reference>
<keyword evidence="7" id="KW-1185">Reference proteome</keyword>
<dbReference type="InterPro" id="IPR006480">
    <property type="entry name" value="Phage_holin_4_1"/>
</dbReference>
<evidence type="ECO:0000313" key="6">
    <source>
        <dbReference type="EMBL" id="UOX32423.1"/>
    </source>
</evidence>
<comment type="subcellular location">
    <subcellularLocation>
        <location evidence="1">Membrane</location>
        <topology evidence="1">Multi-pass membrane protein</topology>
    </subcellularLocation>
</comment>
<protein>
    <submittedName>
        <fullName evidence="6">Phage holin family protein</fullName>
    </submittedName>
</protein>
<reference evidence="6" key="2">
    <citation type="submission" date="2022-04" db="EMBL/GenBank/DDBJ databases">
        <title>Complete Genome Sequence of Flavobacterium sediminilitoris YSM-43, Isolated from a Tidal Sediment.</title>
        <authorList>
            <person name="Lee P.A."/>
        </authorList>
    </citation>
    <scope>NUCLEOTIDE SEQUENCE</scope>
    <source>
        <strain evidence="6">YSM-43</strain>
    </source>
</reference>
<evidence type="ECO:0000256" key="5">
    <source>
        <dbReference type="SAM" id="Phobius"/>
    </source>
</evidence>